<name>A0A8S1Q0W1_9CILI</name>
<proteinExistence type="predicted"/>
<dbReference type="OrthoDB" id="310368at2759"/>
<protein>
    <submittedName>
        <fullName evidence="1">Uncharacterized protein</fullName>
    </submittedName>
</protein>
<evidence type="ECO:0000313" key="2">
    <source>
        <dbReference type="Proteomes" id="UP000692954"/>
    </source>
</evidence>
<dbReference type="Proteomes" id="UP000692954">
    <property type="component" value="Unassembled WGS sequence"/>
</dbReference>
<reference evidence="1" key="1">
    <citation type="submission" date="2021-01" db="EMBL/GenBank/DDBJ databases">
        <authorList>
            <consortium name="Genoscope - CEA"/>
            <person name="William W."/>
        </authorList>
    </citation>
    <scope>NUCLEOTIDE SEQUENCE</scope>
</reference>
<sequence length="171" mass="20031">MQIPSDVEEEQILDQYVLQQDQGFNQYPLEYEILMPEQLVTKTQTISQIINPKKQKFSFKNFPKLLGNTLVKKIGKKEKVPRGIQILIDKRLKTRQSEIKIQDLQQVCQTDEESKLYFQSFVQNDMFIHSLNSNKIDNPMLLIPAISNYWAAAQEPEKMISNSLMNKFYLS</sequence>
<dbReference type="EMBL" id="CAJJDN010000093">
    <property type="protein sequence ID" value="CAD8109357.1"/>
    <property type="molecule type" value="Genomic_DNA"/>
</dbReference>
<evidence type="ECO:0000313" key="1">
    <source>
        <dbReference type="EMBL" id="CAD8109357.1"/>
    </source>
</evidence>
<organism evidence="1 2">
    <name type="scientific">Paramecium sonneborni</name>
    <dbReference type="NCBI Taxonomy" id="65129"/>
    <lineage>
        <taxon>Eukaryota</taxon>
        <taxon>Sar</taxon>
        <taxon>Alveolata</taxon>
        <taxon>Ciliophora</taxon>
        <taxon>Intramacronucleata</taxon>
        <taxon>Oligohymenophorea</taxon>
        <taxon>Peniculida</taxon>
        <taxon>Parameciidae</taxon>
        <taxon>Paramecium</taxon>
    </lineage>
</organism>
<comment type="caution">
    <text evidence="1">The sequence shown here is derived from an EMBL/GenBank/DDBJ whole genome shotgun (WGS) entry which is preliminary data.</text>
</comment>
<accession>A0A8S1Q0W1</accession>
<gene>
    <name evidence="1" type="ORF">PSON_ATCC_30995.1.T0930134</name>
</gene>
<keyword evidence="2" id="KW-1185">Reference proteome</keyword>
<dbReference type="AlphaFoldDB" id="A0A8S1Q0W1"/>